<feature type="compositionally biased region" description="Polar residues" evidence="1">
    <location>
        <begin position="40"/>
        <end position="50"/>
    </location>
</feature>
<proteinExistence type="predicted"/>
<feature type="region of interest" description="Disordered" evidence="1">
    <location>
        <begin position="17"/>
        <end position="69"/>
    </location>
</feature>
<dbReference type="AlphaFoldDB" id="A0A5B7IPG9"/>
<protein>
    <submittedName>
        <fullName evidence="2">Uncharacterized protein</fullName>
    </submittedName>
</protein>
<name>A0A5B7IPG9_PORTR</name>
<sequence length="69" mass="7631">MWRGQLRNCAYLFLDLPAPPSTHTHTHTRGGEGAAVGDTPTGNQRPSTAWSRPRRPVLAGVEELRDPLR</sequence>
<organism evidence="2 3">
    <name type="scientific">Portunus trituberculatus</name>
    <name type="common">Swimming crab</name>
    <name type="synonym">Neptunus trituberculatus</name>
    <dbReference type="NCBI Taxonomy" id="210409"/>
    <lineage>
        <taxon>Eukaryota</taxon>
        <taxon>Metazoa</taxon>
        <taxon>Ecdysozoa</taxon>
        <taxon>Arthropoda</taxon>
        <taxon>Crustacea</taxon>
        <taxon>Multicrustacea</taxon>
        <taxon>Malacostraca</taxon>
        <taxon>Eumalacostraca</taxon>
        <taxon>Eucarida</taxon>
        <taxon>Decapoda</taxon>
        <taxon>Pleocyemata</taxon>
        <taxon>Brachyura</taxon>
        <taxon>Eubrachyura</taxon>
        <taxon>Portunoidea</taxon>
        <taxon>Portunidae</taxon>
        <taxon>Portuninae</taxon>
        <taxon>Portunus</taxon>
    </lineage>
</organism>
<dbReference type="Proteomes" id="UP000324222">
    <property type="component" value="Unassembled WGS sequence"/>
</dbReference>
<keyword evidence="3" id="KW-1185">Reference proteome</keyword>
<evidence type="ECO:0000313" key="2">
    <source>
        <dbReference type="EMBL" id="MPC84395.1"/>
    </source>
</evidence>
<evidence type="ECO:0000256" key="1">
    <source>
        <dbReference type="SAM" id="MobiDB-lite"/>
    </source>
</evidence>
<gene>
    <name evidence="2" type="ORF">E2C01_079133</name>
</gene>
<evidence type="ECO:0000313" key="3">
    <source>
        <dbReference type="Proteomes" id="UP000324222"/>
    </source>
</evidence>
<accession>A0A5B7IPG9</accession>
<dbReference type="EMBL" id="VSRR010065367">
    <property type="protein sequence ID" value="MPC84395.1"/>
    <property type="molecule type" value="Genomic_DNA"/>
</dbReference>
<comment type="caution">
    <text evidence="2">The sequence shown here is derived from an EMBL/GenBank/DDBJ whole genome shotgun (WGS) entry which is preliminary data.</text>
</comment>
<reference evidence="2 3" key="1">
    <citation type="submission" date="2019-05" db="EMBL/GenBank/DDBJ databases">
        <title>Another draft genome of Portunus trituberculatus and its Hox gene families provides insights of decapod evolution.</title>
        <authorList>
            <person name="Jeong J.-H."/>
            <person name="Song I."/>
            <person name="Kim S."/>
            <person name="Choi T."/>
            <person name="Kim D."/>
            <person name="Ryu S."/>
            <person name="Kim W."/>
        </authorList>
    </citation>
    <scope>NUCLEOTIDE SEQUENCE [LARGE SCALE GENOMIC DNA]</scope>
    <source>
        <tissue evidence="2">Muscle</tissue>
    </source>
</reference>